<name>A0A371CLU1_9APHY</name>
<reference evidence="1 2" key="1">
    <citation type="journal article" date="2018" name="Biotechnol. Biofuels">
        <title>Integrative visual omics of the white-rot fungus Polyporus brumalis exposes the biotechnological potential of its oxidative enzymes for delignifying raw plant biomass.</title>
        <authorList>
            <person name="Miyauchi S."/>
            <person name="Rancon A."/>
            <person name="Drula E."/>
            <person name="Hage H."/>
            <person name="Chaduli D."/>
            <person name="Favel A."/>
            <person name="Grisel S."/>
            <person name="Henrissat B."/>
            <person name="Herpoel-Gimbert I."/>
            <person name="Ruiz-Duenas F.J."/>
            <person name="Chevret D."/>
            <person name="Hainaut M."/>
            <person name="Lin J."/>
            <person name="Wang M."/>
            <person name="Pangilinan J."/>
            <person name="Lipzen A."/>
            <person name="Lesage-Meessen L."/>
            <person name="Navarro D."/>
            <person name="Riley R."/>
            <person name="Grigoriev I.V."/>
            <person name="Zhou S."/>
            <person name="Raouche S."/>
            <person name="Rosso M.N."/>
        </authorList>
    </citation>
    <scope>NUCLEOTIDE SEQUENCE [LARGE SCALE GENOMIC DNA]</scope>
    <source>
        <strain evidence="1 2">BRFM 1820</strain>
    </source>
</reference>
<evidence type="ECO:0000313" key="1">
    <source>
        <dbReference type="EMBL" id="RDX41242.1"/>
    </source>
</evidence>
<sequence>MLLPSRLSYGLLWHTTWHTTCTYRPLLQWPTRESLNLRAGNCRLSDLSPCMCKPLRTLCLLSCPGSPLHSPKNDRAREEAQHRRLIESFRYIDLPSPVARRLLGLCLPTHLADARDNQVLPELVPLVRTLQGGTIPTSLSLLPAFFIAPRSTCSPGRGRRGSLLTSSLICRTTSMHDLVA</sequence>
<accession>A0A371CLU1</accession>
<dbReference type="Proteomes" id="UP000256964">
    <property type="component" value="Unassembled WGS sequence"/>
</dbReference>
<evidence type="ECO:0000313" key="2">
    <source>
        <dbReference type="Proteomes" id="UP000256964"/>
    </source>
</evidence>
<gene>
    <name evidence="1" type="ORF">OH76DRAFT_245345</name>
</gene>
<organism evidence="1 2">
    <name type="scientific">Lentinus brumalis</name>
    <dbReference type="NCBI Taxonomy" id="2498619"/>
    <lineage>
        <taxon>Eukaryota</taxon>
        <taxon>Fungi</taxon>
        <taxon>Dikarya</taxon>
        <taxon>Basidiomycota</taxon>
        <taxon>Agaricomycotina</taxon>
        <taxon>Agaricomycetes</taxon>
        <taxon>Polyporales</taxon>
        <taxon>Polyporaceae</taxon>
        <taxon>Lentinus</taxon>
    </lineage>
</organism>
<dbReference type="EMBL" id="KZ857518">
    <property type="protein sequence ID" value="RDX41242.1"/>
    <property type="molecule type" value="Genomic_DNA"/>
</dbReference>
<protein>
    <submittedName>
        <fullName evidence="1">Uncharacterized protein</fullName>
    </submittedName>
</protein>
<proteinExistence type="predicted"/>
<dbReference type="AlphaFoldDB" id="A0A371CLU1"/>
<keyword evidence="2" id="KW-1185">Reference proteome</keyword>